<keyword evidence="4" id="KW-0472">Membrane</keyword>
<keyword evidence="5" id="KW-0998">Cell outer membrane</keyword>
<accession>A0A4R4K5X4</accession>
<organism evidence="9 10">
    <name type="scientific">Arundinibacter roseus</name>
    <dbReference type="NCBI Taxonomy" id="2070510"/>
    <lineage>
        <taxon>Bacteria</taxon>
        <taxon>Pseudomonadati</taxon>
        <taxon>Bacteroidota</taxon>
        <taxon>Cytophagia</taxon>
        <taxon>Cytophagales</taxon>
        <taxon>Spirosomataceae</taxon>
        <taxon>Arundinibacter</taxon>
    </lineage>
</organism>
<dbReference type="Proteomes" id="UP000295706">
    <property type="component" value="Unassembled WGS sequence"/>
</dbReference>
<comment type="subcellular location">
    <subcellularLocation>
        <location evidence="1">Cell outer membrane</location>
    </subcellularLocation>
</comment>
<evidence type="ECO:0000256" key="2">
    <source>
        <dbReference type="ARBA" id="ARBA00006275"/>
    </source>
</evidence>
<dbReference type="RefSeq" id="WP_132119993.1">
    <property type="nucleotide sequence ID" value="NZ_SMJU01000011.1"/>
</dbReference>
<evidence type="ECO:0000313" key="9">
    <source>
        <dbReference type="EMBL" id="TDB62703.1"/>
    </source>
</evidence>
<dbReference type="CDD" id="cd08977">
    <property type="entry name" value="SusD"/>
    <property type="match status" value="1"/>
</dbReference>
<dbReference type="EMBL" id="SMJU01000011">
    <property type="protein sequence ID" value="TDB62703.1"/>
    <property type="molecule type" value="Genomic_DNA"/>
</dbReference>
<evidence type="ECO:0000256" key="3">
    <source>
        <dbReference type="ARBA" id="ARBA00022729"/>
    </source>
</evidence>
<evidence type="ECO:0000259" key="7">
    <source>
        <dbReference type="Pfam" id="PF07980"/>
    </source>
</evidence>
<dbReference type="InterPro" id="IPR011990">
    <property type="entry name" value="TPR-like_helical_dom_sf"/>
</dbReference>
<evidence type="ECO:0000259" key="8">
    <source>
        <dbReference type="Pfam" id="PF14322"/>
    </source>
</evidence>
<gene>
    <name evidence="9" type="ORF">EZE20_17330</name>
</gene>
<proteinExistence type="inferred from homology"/>
<dbReference type="Pfam" id="PF14322">
    <property type="entry name" value="SusD-like_3"/>
    <property type="match status" value="1"/>
</dbReference>
<dbReference type="SUPFAM" id="SSF48452">
    <property type="entry name" value="TPR-like"/>
    <property type="match status" value="1"/>
</dbReference>
<evidence type="ECO:0000313" key="10">
    <source>
        <dbReference type="Proteomes" id="UP000295706"/>
    </source>
</evidence>
<protein>
    <submittedName>
        <fullName evidence="9">RagB/SusD family nutrient uptake outer membrane protein</fullName>
    </submittedName>
</protein>
<dbReference type="AlphaFoldDB" id="A0A4R4K5X4"/>
<reference evidence="9 10" key="1">
    <citation type="submission" date="2019-02" db="EMBL/GenBank/DDBJ databases">
        <title>Arundinibacter roseus gen. nov., sp. nov., a new member of the family Cytophagaceae.</title>
        <authorList>
            <person name="Szuroczki S."/>
            <person name="Khayer B."/>
            <person name="Sproer C."/>
            <person name="Toumi M."/>
            <person name="Szabo A."/>
            <person name="Felfoldi T."/>
            <person name="Schumann P."/>
            <person name="Toth E."/>
        </authorList>
    </citation>
    <scope>NUCLEOTIDE SEQUENCE [LARGE SCALE GENOMIC DNA]</scope>
    <source>
        <strain evidence="9 10">DMA-k-7a</strain>
    </source>
</reference>
<dbReference type="GO" id="GO:0009279">
    <property type="term" value="C:cell outer membrane"/>
    <property type="evidence" value="ECO:0007669"/>
    <property type="project" value="UniProtKB-SubCell"/>
</dbReference>
<dbReference type="InterPro" id="IPR033985">
    <property type="entry name" value="SusD-like_N"/>
</dbReference>
<sequence>MKKKLYILLIFLLTFNIGCNDGFLDTAPYDGLSTSLIFNSDANALMAMNGVYSTLANRSFEAEFFNYVTNLGPEGFDQLRAPWGMTHAMGLATARDANIQANYRNFYRPIIYANDVISGLDGNEAVSDDLRKRMIGEAKFIRGLCYFYLNNFYGGVILLDKPTPVTETYLPRNSEQQVQDFIIQNFKEAIDVLPVSYGSASDQGRVTKGAAIAMLGKTYLYQQKWDLAAAEFEKLLKAPFTYDLMADYSDNFNINTKNNKESVFELQYVEQEGLGSSFNRWYGHRSVQINGGDRAAMSSHMLKVFTKLDGSPIDFSTIPRRSSYSNDVAHGVDLTSWYIETFEDVDQRIHKSAILPGSTFVGAGNVTFKLYWPFTPYVNATPRALNTTGQADAKVLIRKFLTIGDQHTLFREDSPMNYPVIRFSDVLLMYAEARNEISGASADVYTAVNKVRARGGVVTLPDGLSKDEMRQNIRLERAKEFLFEGHLYFDLKRWRTAHTDDPVFGLNHEVLDYRFERVFYKKSFTEKDYLWPIPANEIDLNENMTQNPGW</sequence>
<evidence type="ECO:0000256" key="1">
    <source>
        <dbReference type="ARBA" id="ARBA00004442"/>
    </source>
</evidence>
<comment type="similarity">
    <text evidence="2">Belongs to the SusD family.</text>
</comment>
<dbReference type="Gene3D" id="1.25.40.390">
    <property type="match status" value="1"/>
</dbReference>
<dbReference type="Pfam" id="PF07980">
    <property type="entry name" value="SusD_RagB"/>
    <property type="match status" value="1"/>
</dbReference>
<keyword evidence="3 6" id="KW-0732">Signal</keyword>
<dbReference type="InterPro" id="IPR012944">
    <property type="entry name" value="SusD_RagB_dom"/>
</dbReference>
<evidence type="ECO:0000256" key="6">
    <source>
        <dbReference type="SAM" id="SignalP"/>
    </source>
</evidence>
<feature type="domain" description="RagB/SusD" evidence="7">
    <location>
        <begin position="260"/>
        <end position="550"/>
    </location>
</feature>
<evidence type="ECO:0000256" key="4">
    <source>
        <dbReference type="ARBA" id="ARBA00023136"/>
    </source>
</evidence>
<name>A0A4R4K5X4_9BACT</name>
<feature type="chain" id="PRO_5020604714" evidence="6">
    <location>
        <begin position="20"/>
        <end position="550"/>
    </location>
</feature>
<evidence type="ECO:0000256" key="5">
    <source>
        <dbReference type="ARBA" id="ARBA00023237"/>
    </source>
</evidence>
<comment type="caution">
    <text evidence="9">The sequence shown here is derived from an EMBL/GenBank/DDBJ whole genome shotgun (WGS) entry which is preliminary data.</text>
</comment>
<feature type="signal peptide" evidence="6">
    <location>
        <begin position="1"/>
        <end position="19"/>
    </location>
</feature>
<keyword evidence="10" id="KW-1185">Reference proteome</keyword>
<feature type="domain" description="SusD-like N-terminal" evidence="8">
    <location>
        <begin position="23"/>
        <end position="220"/>
    </location>
</feature>
<dbReference type="OrthoDB" id="5694214at2"/>